<evidence type="ECO:0000256" key="1">
    <source>
        <dbReference type="SAM" id="SignalP"/>
    </source>
</evidence>
<proteinExistence type="predicted"/>
<comment type="caution">
    <text evidence="2">The sequence shown here is derived from an EMBL/GenBank/DDBJ whole genome shotgun (WGS) entry which is preliminary data.</text>
</comment>
<keyword evidence="1" id="KW-0732">Signal</keyword>
<evidence type="ECO:0000313" key="3">
    <source>
        <dbReference type="Proteomes" id="UP000323426"/>
    </source>
</evidence>
<dbReference type="AlphaFoldDB" id="A0A5M6DCX1"/>
<organism evidence="2 3">
    <name type="scientific">Adhaeribacter rhizoryzae</name>
    <dbReference type="NCBI Taxonomy" id="2607907"/>
    <lineage>
        <taxon>Bacteria</taxon>
        <taxon>Pseudomonadati</taxon>
        <taxon>Bacteroidota</taxon>
        <taxon>Cytophagia</taxon>
        <taxon>Cytophagales</taxon>
        <taxon>Hymenobacteraceae</taxon>
        <taxon>Adhaeribacter</taxon>
    </lineage>
</organism>
<gene>
    <name evidence="2" type="ORF">F0145_15205</name>
</gene>
<protein>
    <recommendedName>
        <fullName evidence="4">DUF4251 domain-containing protein</fullName>
    </recommendedName>
</protein>
<dbReference type="RefSeq" id="WP_150089417.1">
    <property type="nucleotide sequence ID" value="NZ_VWSF01000012.1"/>
</dbReference>
<reference evidence="2 3" key="1">
    <citation type="submission" date="2019-09" db="EMBL/GenBank/DDBJ databases">
        <title>Genome sequence and assembly of Adhaeribacter sp.</title>
        <authorList>
            <person name="Chhetri G."/>
        </authorList>
    </citation>
    <scope>NUCLEOTIDE SEQUENCE [LARGE SCALE GENOMIC DNA]</scope>
    <source>
        <strain evidence="2 3">DK36</strain>
    </source>
</reference>
<evidence type="ECO:0000313" key="2">
    <source>
        <dbReference type="EMBL" id="KAA5543929.1"/>
    </source>
</evidence>
<sequence length="200" mass="21724">MKNIFILLFLSLCCYQAQAQNFSKNLGEARTAYTAGNLSNSRFAMEQMLREVDAAIGKDILKLLPPKMDALAANIKDDNTTGSGSTGGLGLFVQRTYGTGAKTATIDIINNSPLITSLNTLLAIPFVGNSGDGKQKVVKVQGYKGVLYKNEDTETKKVNYDLQIPLQNTLVTFKMDDTKEADILRLAGTIPLEKIAQLAK</sequence>
<keyword evidence="3" id="KW-1185">Reference proteome</keyword>
<dbReference type="Proteomes" id="UP000323426">
    <property type="component" value="Unassembled WGS sequence"/>
</dbReference>
<name>A0A5M6DCX1_9BACT</name>
<dbReference type="EMBL" id="VWSF01000012">
    <property type="protein sequence ID" value="KAA5543929.1"/>
    <property type="molecule type" value="Genomic_DNA"/>
</dbReference>
<accession>A0A5M6DCX1</accession>
<feature type="chain" id="PRO_5024387040" description="DUF4251 domain-containing protein" evidence="1">
    <location>
        <begin position="20"/>
        <end position="200"/>
    </location>
</feature>
<evidence type="ECO:0008006" key="4">
    <source>
        <dbReference type="Google" id="ProtNLM"/>
    </source>
</evidence>
<feature type="signal peptide" evidence="1">
    <location>
        <begin position="1"/>
        <end position="19"/>
    </location>
</feature>